<sequence>MPLTLTLTEGVLPAGTERLAFRRICDSMLKWHGLSGNKVMTPNVVGAIHLLPKHQTYSGLQETDIAFIEWKVPSFAFNTPEIQQGHIEEATNIIHELSGGSLPKHQIWANVVHAVDGAWGIAGQALTNKQLGEALSTG</sequence>
<gene>
    <name evidence="1" type="ORF">A1355_12330</name>
</gene>
<protein>
    <submittedName>
        <fullName evidence="1">4-oxalocrotonate tautomerase</fullName>
    </submittedName>
</protein>
<dbReference type="RefSeq" id="WP_064030952.1">
    <property type="nucleotide sequence ID" value="NZ_LUUK01000197.1"/>
</dbReference>
<dbReference type="OrthoDB" id="1438441at2"/>
<evidence type="ECO:0000313" key="1">
    <source>
        <dbReference type="EMBL" id="OAI14738.1"/>
    </source>
</evidence>
<dbReference type="AlphaFoldDB" id="A0A177N9N9"/>
<keyword evidence="2" id="KW-1185">Reference proteome</keyword>
<evidence type="ECO:0000313" key="2">
    <source>
        <dbReference type="Proteomes" id="UP000077628"/>
    </source>
</evidence>
<proteinExistence type="predicted"/>
<organism evidence="1 2">
    <name type="scientific">Methylomonas koyamae</name>
    <dbReference type="NCBI Taxonomy" id="702114"/>
    <lineage>
        <taxon>Bacteria</taxon>
        <taxon>Pseudomonadati</taxon>
        <taxon>Pseudomonadota</taxon>
        <taxon>Gammaproteobacteria</taxon>
        <taxon>Methylococcales</taxon>
        <taxon>Methylococcaceae</taxon>
        <taxon>Methylomonas</taxon>
    </lineage>
</organism>
<accession>A0A177N9N9</accession>
<dbReference type="EMBL" id="LUUK01000197">
    <property type="protein sequence ID" value="OAI14738.1"/>
    <property type="molecule type" value="Genomic_DNA"/>
</dbReference>
<dbReference type="STRING" id="702114.A1355_12330"/>
<comment type="caution">
    <text evidence="1">The sequence shown here is derived from an EMBL/GenBank/DDBJ whole genome shotgun (WGS) entry which is preliminary data.</text>
</comment>
<name>A0A177N9N9_9GAMM</name>
<reference evidence="2" key="1">
    <citation type="submission" date="2016-03" db="EMBL/GenBank/DDBJ databases">
        <authorList>
            <person name="Heylen K."/>
            <person name="De Vos P."/>
            <person name="Vekeman B."/>
        </authorList>
    </citation>
    <scope>NUCLEOTIDE SEQUENCE [LARGE SCALE GENOMIC DNA]</scope>
    <source>
        <strain evidence="2">R-45383</strain>
    </source>
</reference>
<dbReference type="Proteomes" id="UP000077628">
    <property type="component" value="Unassembled WGS sequence"/>
</dbReference>